<sequence length="129" mass="14407">MSTAIMGSGKQYIYIDTEHINELTDGDTELIVQILTAAVNTLPDDLQKLTTAINTGNTEHTRFYAHKLKGSFYFIGGRRLGDAFATIERYSTDGASLHLIPAIFWPLLRDARKAQDELKELLKDMDTAS</sequence>
<dbReference type="Gene3D" id="1.20.120.160">
    <property type="entry name" value="HPT domain"/>
    <property type="match status" value="1"/>
</dbReference>
<dbReference type="InterPro" id="IPR008207">
    <property type="entry name" value="Sig_transdc_His_kin_Hpt_dom"/>
</dbReference>
<proteinExistence type="predicted"/>
<organism evidence="3 4">
    <name type="scientific">Nemorincola caseinilytica</name>
    <dbReference type="NCBI Taxonomy" id="2054315"/>
    <lineage>
        <taxon>Bacteria</taxon>
        <taxon>Pseudomonadati</taxon>
        <taxon>Bacteroidota</taxon>
        <taxon>Chitinophagia</taxon>
        <taxon>Chitinophagales</taxon>
        <taxon>Chitinophagaceae</taxon>
        <taxon>Nemorincola</taxon>
    </lineage>
</organism>
<dbReference type="Pfam" id="PF01627">
    <property type="entry name" value="Hpt"/>
    <property type="match status" value="1"/>
</dbReference>
<dbReference type="PROSITE" id="PS50894">
    <property type="entry name" value="HPT"/>
    <property type="match status" value="1"/>
</dbReference>
<feature type="modified residue" description="Phosphohistidine" evidence="1">
    <location>
        <position position="66"/>
    </location>
</feature>
<dbReference type="InterPro" id="IPR036641">
    <property type="entry name" value="HPT_dom_sf"/>
</dbReference>
<dbReference type="EMBL" id="BAABFA010000004">
    <property type="protein sequence ID" value="GAA4459989.1"/>
    <property type="molecule type" value="Genomic_DNA"/>
</dbReference>
<accession>A0ABP8N4Q6</accession>
<feature type="domain" description="HPt" evidence="2">
    <location>
        <begin position="27"/>
        <end position="125"/>
    </location>
</feature>
<evidence type="ECO:0000313" key="3">
    <source>
        <dbReference type="EMBL" id="GAA4459989.1"/>
    </source>
</evidence>
<dbReference type="Proteomes" id="UP001500067">
    <property type="component" value="Unassembled WGS sequence"/>
</dbReference>
<comment type="caution">
    <text evidence="3">The sequence shown here is derived from an EMBL/GenBank/DDBJ whole genome shotgun (WGS) entry which is preliminary data.</text>
</comment>
<gene>
    <name evidence="3" type="ORF">GCM10023093_01890</name>
</gene>
<evidence type="ECO:0000259" key="2">
    <source>
        <dbReference type="PROSITE" id="PS50894"/>
    </source>
</evidence>
<name>A0ABP8N4Q6_9BACT</name>
<keyword evidence="4" id="KW-1185">Reference proteome</keyword>
<reference evidence="4" key="1">
    <citation type="journal article" date="2019" name="Int. J. Syst. Evol. Microbiol.">
        <title>The Global Catalogue of Microorganisms (GCM) 10K type strain sequencing project: providing services to taxonomists for standard genome sequencing and annotation.</title>
        <authorList>
            <consortium name="The Broad Institute Genomics Platform"/>
            <consortium name="The Broad Institute Genome Sequencing Center for Infectious Disease"/>
            <person name="Wu L."/>
            <person name="Ma J."/>
        </authorList>
    </citation>
    <scope>NUCLEOTIDE SEQUENCE [LARGE SCALE GENOMIC DNA]</scope>
    <source>
        <strain evidence="4">JCM 32105</strain>
    </source>
</reference>
<evidence type="ECO:0000256" key="1">
    <source>
        <dbReference type="PROSITE-ProRule" id="PRU00110"/>
    </source>
</evidence>
<dbReference type="SUPFAM" id="SSF47226">
    <property type="entry name" value="Histidine-containing phosphotransfer domain, HPT domain"/>
    <property type="match status" value="1"/>
</dbReference>
<evidence type="ECO:0000313" key="4">
    <source>
        <dbReference type="Proteomes" id="UP001500067"/>
    </source>
</evidence>
<protein>
    <recommendedName>
        <fullName evidence="2">HPt domain-containing protein</fullName>
    </recommendedName>
</protein>
<keyword evidence="1" id="KW-0597">Phosphoprotein</keyword>